<dbReference type="Proteomes" id="UP001499951">
    <property type="component" value="Unassembled WGS sequence"/>
</dbReference>
<evidence type="ECO:0000256" key="1">
    <source>
        <dbReference type="ARBA" id="ARBA00023027"/>
    </source>
</evidence>
<evidence type="ECO:0000259" key="2">
    <source>
        <dbReference type="Pfam" id="PF01370"/>
    </source>
</evidence>
<dbReference type="InterPro" id="IPR001509">
    <property type="entry name" value="Epimerase_deHydtase"/>
</dbReference>
<organism evidence="3 4">
    <name type="scientific">Rhizomicrobium electricum</name>
    <dbReference type="NCBI Taxonomy" id="480070"/>
    <lineage>
        <taxon>Bacteria</taxon>
        <taxon>Pseudomonadati</taxon>
        <taxon>Pseudomonadota</taxon>
        <taxon>Alphaproteobacteria</taxon>
        <taxon>Micropepsales</taxon>
        <taxon>Micropepsaceae</taxon>
        <taxon>Rhizomicrobium</taxon>
    </lineage>
</organism>
<feature type="domain" description="NAD-dependent epimerase/dehydratase" evidence="2">
    <location>
        <begin position="3"/>
        <end position="248"/>
    </location>
</feature>
<comment type="caution">
    <text evidence="3">The sequence shown here is derived from an EMBL/GenBank/DDBJ whole genome shotgun (WGS) entry which is preliminary data.</text>
</comment>
<accession>A0ABP3PKI7</accession>
<dbReference type="PRINTS" id="PR01713">
    <property type="entry name" value="NUCEPIMERASE"/>
</dbReference>
<gene>
    <name evidence="3" type="ORF">GCM10008942_17690</name>
</gene>
<dbReference type="SUPFAM" id="SSF51735">
    <property type="entry name" value="NAD(P)-binding Rossmann-fold domains"/>
    <property type="match status" value="1"/>
</dbReference>
<protein>
    <submittedName>
        <fullName evidence="3">NAD-dependent epimerase</fullName>
    </submittedName>
</protein>
<dbReference type="Pfam" id="PF01370">
    <property type="entry name" value="Epimerase"/>
    <property type="match status" value="1"/>
</dbReference>
<dbReference type="PANTHER" id="PTHR43574">
    <property type="entry name" value="EPIMERASE-RELATED"/>
    <property type="match status" value="1"/>
</dbReference>
<evidence type="ECO:0000313" key="4">
    <source>
        <dbReference type="Proteomes" id="UP001499951"/>
    </source>
</evidence>
<keyword evidence="1" id="KW-0520">NAD</keyword>
<evidence type="ECO:0000313" key="3">
    <source>
        <dbReference type="EMBL" id="GAA0569466.1"/>
    </source>
</evidence>
<dbReference type="InterPro" id="IPR036291">
    <property type="entry name" value="NAD(P)-bd_dom_sf"/>
</dbReference>
<proteinExistence type="predicted"/>
<dbReference type="Gene3D" id="3.40.50.720">
    <property type="entry name" value="NAD(P)-binding Rossmann-like Domain"/>
    <property type="match status" value="1"/>
</dbReference>
<name>A0ABP3PKI7_9PROT</name>
<keyword evidence="4" id="KW-1185">Reference proteome</keyword>
<dbReference type="EMBL" id="BAAADD010000004">
    <property type="protein sequence ID" value="GAA0569466.1"/>
    <property type="molecule type" value="Genomic_DNA"/>
</dbReference>
<sequence>MSVLVTGAAGFIGSHVCHALLARGETVTGVDCINDYYDVKLKEARLARLTERKGFRFLKLDFSDRDAMMTLADEDISHIVHLGAQPGVRYSLTNPYAYITANVMGHVVVLELARRLRMLKNVVYASSSSVYGGNTKLPFTVGDPVETPVSLYAATKRSDELISHTYAHLYGIPQIGLRFFTVYGPWGRPDMAPFLFTRAMLAGEEIRVFNNGEMWRDFTYIDDIVAGVVAAMDTPPALKPPHKVYNIGNNNSEKLTDFIAALESALGIKAKMRFEPMQPGDVVSTYADIEDTKRELGFAPTTPIAVGVPKFVGWYRDFYKV</sequence>
<dbReference type="RefSeq" id="WP_166929643.1">
    <property type="nucleotide sequence ID" value="NZ_BAAADD010000004.1"/>
</dbReference>
<reference evidence="4" key="1">
    <citation type="journal article" date="2019" name="Int. J. Syst. Evol. Microbiol.">
        <title>The Global Catalogue of Microorganisms (GCM) 10K type strain sequencing project: providing services to taxonomists for standard genome sequencing and annotation.</title>
        <authorList>
            <consortium name="The Broad Institute Genomics Platform"/>
            <consortium name="The Broad Institute Genome Sequencing Center for Infectious Disease"/>
            <person name="Wu L."/>
            <person name="Ma J."/>
        </authorList>
    </citation>
    <scope>NUCLEOTIDE SEQUENCE [LARGE SCALE GENOMIC DNA]</scope>
    <source>
        <strain evidence="4">JCM 15089</strain>
    </source>
</reference>